<organism evidence="1 2">
    <name type="scientific">Stieleria bergensis</name>
    <dbReference type="NCBI Taxonomy" id="2528025"/>
    <lineage>
        <taxon>Bacteria</taxon>
        <taxon>Pseudomonadati</taxon>
        <taxon>Planctomycetota</taxon>
        <taxon>Planctomycetia</taxon>
        <taxon>Pirellulales</taxon>
        <taxon>Pirellulaceae</taxon>
        <taxon>Stieleria</taxon>
    </lineage>
</organism>
<sequence length="124" mass="14008">MIHYTCDRCKRAINSLCETRFQVQIDIQPALQAELQNTGLQYTELEDVDQLACLHEQLQREVEQIELNPQAAEGIEQADALFASSKDAQQEFPGNFDLCPQCYHAFCKNPLGGESTIRLGFSNN</sequence>
<gene>
    <name evidence="1" type="ORF">SV7mr_42070</name>
</gene>
<dbReference type="Proteomes" id="UP000315003">
    <property type="component" value="Chromosome"/>
</dbReference>
<accession>A0A517SZV1</accession>
<dbReference type="RefSeq" id="WP_145275895.1">
    <property type="nucleotide sequence ID" value="NZ_CP036272.1"/>
</dbReference>
<evidence type="ECO:0000313" key="1">
    <source>
        <dbReference type="EMBL" id="QDT61668.1"/>
    </source>
</evidence>
<dbReference type="OrthoDB" id="285275at2"/>
<dbReference type="EMBL" id="CP036272">
    <property type="protein sequence ID" value="QDT61668.1"/>
    <property type="molecule type" value="Genomic_DNA"/>
</dbReference>
<dbReference type="AlphaFoldDB" id="A0A517SZV1"/>
<keyword evidence="2" id="KW-1185">Reference proteome</keyword>
<evidence type="ECO:0000313" key="2">
    <source>
        <dbReference type="Proteomes" id="UP000315003"/>
    </source>
</evidence>
<reference evidence="1 2" key="1">
    <citation type="submission" date="2019-02" db="EMBL/GenBank/DDBJ databases">
        <title>Deep-cultivation of Planctomycetes and their phenomic and genomic characterization uncovers novel biology.</title>
        <authorList>
            <person name="Wiegand S."/>
            <person name="Jogler M."/>
            <person name="Boedeker C."/>
            <person name="Pinto D."/>
            <person name="Vollmers J."/>
            <person name="Rivas-Marin E."/>
            <person name="Kohn T."/>
            <person name="Peeters S.H."/>
            <person name="Heuer A."/>
            <person name="Rast P."/>
            <person name="Oberbeckmann S."/>
            <person name="Bunk B."/>
            <person name="Jeske O."/>
            <person name="Meyerdierks A."/>
            <person name="Storesund J.E."/>
            <person name="Kallscheuer N."/>
            <person name="Luecker S."/>
            <person name="Lage O.M."/>
            <person name="Pohl T."/>
            <person name="Merkel B.J."/>
            <person name="Hornburger P."/>
            <person name="Mueller R.-W."/>
            <person name="Bruemmer F."/>
            <person name="Labrenz M."/>
            <person name="Spormann A.M."/>
            <person name="Op den Camp H."/>
            <person name="Overmann J."/>
            <person name="Amann R."/>
            <person name="Jetten M.S.M."/>
            <person name="Mascher T."/>
            <person name="Medema M.H."/>
            <person name="Devos D.P."/>
            <person name="Kaster A.-K."/>
            <person name="Ovreas L."/>
            <person name="Rohde M."/>
            <person name="Galperin M.Y."/>
            <person name="Jogler C."/>
        </authorList>
    </citation>
    <scope>NUCLEOTIDE SEQUENCE [LARGE SCALE GENOMIC DNA]</scope>
    <source>
        <strain evidence="1 2">SV_7m_r</strain>
    </source>
</reference>
<protein>
    <submittedName>
        <fullName evidence="1">Uncharacterized protein</fullName>
    </submittedName>
</protein>
<proteinExistence type="predicted"/>
<name>A0A517SZV1_9BACT</name>